<dbReference type="InterPro" id="IPR005467">
    <property type="entry name" value="His_kinase_dom"/>
</dbReference>
<gene>
    <name evidence="13" type="ORF">GCM10011450_12070</name>
</gene>
<evidence type="ECO:0000259" key="12">
    <source>
        <dbReference type="PROSITE" id="PS50885"/>
    </source>
</evidence>
<dbReference type="Pfam" id="PF00512">
    <property type="entry name" value="HisKA"/>
    <property type="match status" value="1"/>
</dbReference>
<dbReference type="InterPro" id="IPR036097">
    <property type="entry name" value="HisK_dim/P_sf"/>
</dbReference>
<evidence type="ECO:0000256" key="3">
    <source>
        <dbReference type="ARBA" id="ARBA00012438"/>
    </source>
</evidence>
<dbReference type="InterPro" id="IPR050428">
    <property type="entry name" value="TCS_sensor_his_kinase"/>
</dbReference>
<evidence type="ECO:0000256" key="1">
    <source>
        <dbReference type="ARBA" id="ARBA00000085"/>
    </source>
</evidence>
<sequence>MRSISRRIHRAILLVSMACVAVMVVMVLEVNEDLERTMLQVEFEQELDFILANRDQSELFVWEGFNQQLVFVPQGQATPVQMPEVFKGLPFGFSDEITRNGKTYLVNISVLPKGVVYIAKDITHFENREFLFSIALGVMTLLIIGLGLWMATLSSRRIVNPLRQLSEQISEVPVGAQMPRIPVNYTDSELYSIAETFNRFLGELESYVRREQSLLSLASHELRTPVAVMSGALDILEMRGQLKPNDLATVARMRNACTEMRSNVEVLLKLSRNQADGSPVREAISLTTLVEEVLDDLNNLFKVRARVRLNIMDTIMLRSDSVLVKMLLRNLVQNALQHTQKEIDITLGKGIIQIQDRGTGFTAEQKAILGREMQVVPGSTSLNGLGLYIVTLMSERLQWPLQVTRSDSNGSVIQLSIPADQILRNR</sequence>
<dbReference type="SUPFAM" id="SSF47384">
    <property type="entry name" value="Homodimeric domain of signal transducing histidine kinase"/>
    <property type="match status" value="1"/>
</dbReference>
<dbReference type="Pfam" id="PF02518">
    <property type="entry name" value="HATPase_c"/>
    <property type="match status" value="1"/>
</dbReference>
<dbReference type="Gene3D" id="3.30.565.10">
    <property type="entry name" value="Histidine kinase-like ATPase, C-terminal domain"/>
    <property type="match status" value="1"/>
</dbReference>
<dbReference type="SMART" id="SM00304">
    <property type="entry name" value="HAMP"/>
    <property type="match status" value="1"/>
</dbReference>
<keyword evidence="6 10" id="KW-0812">Transmembrane</keyword>
<dbReference type="EC" id="2.7.13.3" evidence="3"/>
<evidence type="ECO:0000256" key="8">
    <source>
        <dbReference type="ARBA" id="ARBA00022989"/>
    </source>
</evidence>
<dbReference type="PANTHER" id="PTHR45436:SF5">
    <property type="entry name" value="SENSOR HISTIDINE KINASE TRCS"/>
    <property type="match status" value="1"/>
</dbReference>
<dbReference type="Pfam" id="PF00672">
    <property type="entry name" value="HAMP"/>
    <property type="match status" value="1"/>
</dbReference>
<dbReference type="RefSeq" id="WP_229793909.1">
    <property type="nucleotide sequence ID" value="NZ_BAABFY010000054.1"/>
</dbReference>
<dbReference type="PROSITE" id="PS50885">
    <property type="entry name" value="HAMP"/>
    <property type="match status" value="1"/>
</dbReference>
<keyword evidence="9" id="KW-0902">Two-component regulatory system</keyword>
<dbReference type="CDD" id="cd00082">
    <property type="entry name" value="HisKA"/>
    <property type="match status" value="1"/>
</dbReference>
<evidence type="ECO:0000259" key="11">
    <source>
        <dbReference type="PROSITE" id="PS50109"/>
    </source>
</evidence>
<dbReference type="InterPro" id="IPR003594">
    <property type="entry name" value="HATPase_dom"/>
</dbReference>
<organism evidence="13 14">
    <name type="scientific">Advenella faeciporci</name>
    <dbReference type="NCBI Taxonomy" id="797535"/>
    <lineage>
        <taxon>Bacteria</taxon>
        <taxon>Pseudomonadati</taxon>
        <taxon>Pseudomonadota</taxon>
        <taxon>Betaproteobacteria</taxon>
        <taxon>Burkholderiales</taxon>
        <taxon>Alcaligenaceae</taxon>
    </lineage>
</organism>
<keyword evidence="10" id="KW-0472">Membrane</keyword>
<dbReference type="Proteomes" id="UP000608345">
    <property type="component" value="Unassembled WGS sequence"/>
</dbReference>
<keyword evidence="14" id="KW-1185">Reference proteome</keyword>
<evidence type="ECO:0000256" key="10">
    <source>
        <dbReference type="SAM" id="Phobius"/>
    </source>
</evidence>
<dbReference type="PROSITE" id="PS50109">
    <property type="entry name" value="HIS_KIN"/>
    <property type="match status" value="1"/>
</dbReference>
<feature type="domain" description="HAMP" evidence="12">
    <location>
        <begin position="156"/>
        <end position="209"/>
    </location>
</feature>
<dbReference type="GO" id="GO:0005886">
    <property type="term" value="C:plasma membrane"/>
    <property type="evidence" value="ECO:0007669"/>
    <property type="project" value="TreeGrafter"/>
</dbReference>
<reference evidence="13" key="2">
    <citation type="submission" date="2020-09" db="EMBL/GenBank/DDBJ databases">
        <authorList>
            <person name="Sun Q."/>
            <person name="Kim S."/>
        </authorList>
    </citation>
    <scope>NUCLEOTIDE SEQUENCE</scope>
    <source>
        <strain evidence="13">KCTC 23732</strain>
    </source>
</reference>
<keyword evidence="5" id="KW-0808">Transferase</keyword>
<dbReference type="Gene3D" id="1.10.287.130">
    <property type="match status" value="1"/>
</dbReference>
<dbReference type="SMART" id="SM00388">
    <property type="entry name" value="HisKA"/>
    <property type="match status" value="1"/>
</dbReference>
<feature type="domain" description="Histidine kinase" evidence="11">
    <location>
        <begin position="217"/>
        <end position="421"/>
    </location>
</feature>
<dbReference type="SUPFAM" id="SSF55874">
    <property type="entry name" value="ATPase domain of HSP90 chaperone/DNA topoisomerase II/histidine kinase"/>
    <property type="match status" value="1"/>
</dbReference>
<proteinExistence type="predicted"/>
<accession>A0A918MY47</accession>
<dbReference type="SMART" id="SM00387">
    <property type="entry name" value="HATPase_c"/>
    <property type="match status" value="1"/>
</dbReference>
<keyword evidence="4" id="KW-0597">Phosphoprotein</keyword>
<comment type="caution">
    <text evidence="13">The sequence shown here is derived from an EMBL/GenBank/DDBJ whole genome shotgun (WGS) entry which is preliminary data.</text>
</comment>
<evidence type="ECO:0000256" key="9">
    <source>
        <dbReference type="ARBA" id="ARBA00023012"/>
    </source>
</evidence>
<feature type="transmembrane region" description="Helical" evidence="10">
    <location>
        <begin position="130"/>
        <end position="153"/>
    </location>
</feature>
<dbReference type="EMBL" id="BMYS01000006">
    <property type="protein sequence ID" value="GGW83591.1"/>
    <property type="molecule type" value="Genomic_DNA"/>
</dbReference>
<dbReference type="PANTHER" id="PTHR45436">
    <property type="entry name" value="SENSOR HISTIDINE KINASE YKOH"/>
    <property type="match status" value="1"/>
</dbReference>
<dbReference type="AlphaFoldDB" id="A0A918MY47"/>
<keyword evidence="7 13" id="KW-0418">Kinase</keyword>
<comment type="subcellular location">
    <subcellularLocation>
        <location evidence="2">Membrane</location>
    </subcellularLocation>
</comment>
<dbReference type="Gene3D" id="6.10.340.10">
    <property type="match status" value="1"/>
</dbReference>
<evidence type="ECO:0000313" key="13">
    <source>
        <dbReference type="EMBL" id="GGW83591.1"/>
    </source>
</evidence>
<evidence type="ECO:0000256" key="6">
    <source>
        <dbReference type="ARBA" id="ARBA00022692"/>
    </source>
</evidence>
<dbReference type="InterPro" id="IPR003660">
    <property type="entry name" value="HAMP_dom"/>
</dbReference>
<dbReference type="InterPro" id="IPR036890">
    <property type="entry name" value="HATPase_C_sf"/>
</dbReference>
<reference evidence="13" key="1">
    <citation type="journal article" date="2014" name="Int. J. Syst. Evol. Microbiol.">
        <title>Complete genome sequence of Corynebacterium casei LMG S-19264T (=DSM 44701T), isolated from a smear-ripened cheese.</title>
        <authorList>
            <consortium name="US DOE Joint Genome Institute (JGI-PGF)"/>
            <person name="Walter F."/>
            <person name="Albersmeier A."/>
            <person name="Kalinowski J."/>
            <person name="Ruckert C."/>
        </authorList>
    </citation>
    <scope>NUCLEOTIDE SEQUENCE</scope>
    <source>
        <strain evidence="13">KCTC 23732</strain>
    </source>
</reference>
<dbReference type="GO" id="GO:0000155">
    <property type="term" value="F:phosphorelay sensor kinase activity"/>
    <property type="evidence" value="ECO:0007669"/>
    <property type="project" value="InterPro"/>
</dbReference>
<protein>
    <recommendedName>
        <fullName evidence="3">histidine kinase</fullName>
        <ecNumber evidence="3">2.7.13.3</ecNumber>
    </recommendedName>
</protein>
<evidence type="ECO:0000256" key="7">
    <source>
        <dbReference type="ARBA" id="ARBA00022777"/>
    </source>
</evidence>
<comment type="catalytic activity">
    <reaction evidence="1">
        <text>ATP + protein L-histidine = ADP + protein N-phospho-L-histidine.</text>
        <dbReference type="EC" id="2.7.13.3"/>
    </reaction>
</comment>
<evidence type="ECO:0000256" key="5">
    <source>
        <dbReference type="ARBA" id="ARBA00022679"/>
    </source>
</evidence>
<keyword evidence="8 10" id="KW-1133">Transmembrane helix</keyword>
<evidence type="ECO:0000313" key="14">
    <source>
        <dbReference type="Proteomes" id="UP000608345"/>
    </source>
</evidence>
<dbReference type="InterPro" id="IPR003661">
    <property type="entry name" value="HisK_dim/P_dom"/>
</dbReference>
<evidence type="ECO:0000256" key="4">
    <source>
        <dbReference type="ARBA" id="ARBA00022553"/>
    </source>
</evidence>
<evidence type="ECO:0000256" key="2">
    <source>
        <dbReference type="ARBA" id="ARBA00004370"/>
    </source>
</evidence>
<name>A0A918MY47_9BURK</name>